<dbReference type="GO" id="GO:0004674">
    <property type="term" value="F:protein serine/threonine kinase activity"/>
    <property type="evidence" value="ECO:0007669"/>
    <property type="project" value="UniProtKB-KW"/>
</dbReference>
<dbReference type="RefSeq" id="WP_093655254.1">
    <property type="nucleotide sequence ID" value="NZ_FNHI01000009.1"/>
</dbReference>
<name>A0A1G9TXC9_9ACTN</name>
<keyword evidence="4" id="KW-1185">Reference proteome</keyword>
<evidence type="ECO:0000259" key="2">
    <source>
        <dbReference type="Pfam" id="PF13581"/>
    </source>
</evidence>
<keyword evidence="1" id="KW-0808">Transferase</keyword>
<dbReference type="InterPro" id="IPR050267">
    <property type="entry name" value="Anti-sigma-factor_SerPK"/>
</dbReference>
<dbReference type="AlphaFoldDB" id="A0A1G9TXC9"/>
<evidence type="ECO:0000313" key="3">
    <source>
        <dbReference type="EMBL" id="SDM52399.1"/>
    </source>
</evidence>
<dbReference type="OrthoDB" id="5184679at2"/>
<dbReference type="InterPro" id="IPR003594">
    <property type="entry name" value="HATPase_dom"/>
</dbReference>
<dbReference type="SUPFAM" id="SSF55874">
    <property type="entry name" value="ATPase domain of HSP90 chaperone/DNA topoisomerase II/histidine kinase"/>
    <property type="match status" value="1"/>
</dbReference>
<dbReference type="GeneID" id="40830407"/>
<dbReference type="STRING" id="1196353.SAMN05444921_109170"/>
<dbReference type="PANTHER" id="PTHR35526:SF3">
    <property type="entry name" value="ANTI-SIGMA-F FACTOR RSBW"/>
    <property type="match status" value="1"/>
</dbReference>
<dbReference type="InterPro" id="IPR036890">
    <property type="entry name" value="HATPase_C_sf"/>
</dbReference>
<proteinExistence type="predicted"/>
<keyword evidence="1" id="KW-0723">Serine/threonine-protein kinase</keyword>
<dbReference type="Pfam" id="PF13581">
    <property type="entry name" value="HATPase_c_2"/>
    <property type="match status" value="1"/>
</dbReference>
<gene>
    <name evidence="3" type="ORF">SAMN05444921_109170</name>
</gene>
<protein>
    <recommendedName>
        <fullName evidence="2">Histidine kinase/HSP90-like ATPase domain-containing protein</fullName>
    </recommendedName>
</protein>
<dbReference type="CDD" id="cd16936">
    <property type="entry name" value="HATPase_RsbW-like"/>
    <property type="match status" value="1"/>
</dbReference>
<feature type="domain" description="Histidine kinase/HSP90-like ATPase" evidence="2">
    <location>
        <begin position="45"/>
        <end position="132"/>
    </location>
</feature>
<sequence length="137" mass="14111">MTADDHTRPSLPDVTAAAARGHVRRLLASGLGGRTAHADARTDASTVLADALLVTSELVANALRHGGGVAAFTASLNGDTLRISVADRTVQAPRCKRTADEVLPGGRGWPIVQRLCFSVEVVPSPGGKTIHACLGVV</sequence>
<keyword evidence="1" id="KW-0418">Kinase</keyword>
<accession>A0A1G9TXC9</accession>
<organism evidence="3 4">
    <name type="scientific">Streptomyces wuyuanensis</name>
    <dbReference type="NCBI Taxonomy" id="1196353"/>
    <lineage>
        <taxon>Bacteria</taxon>
        <taxon>Bacillati</taxon>
        <taxon>Actinomycetota</taxon>
        <taxon>Actinomycetes</taxon>
        <taxon>Kitasatosporales</taxon>
        <taxon>Streptomycetaceae</taxon>
        <taxon>Streptomyces</taxon>
    </lineage>
</organism>
<reference evidence="4" key="1">
    <citation type="submission" date="2016-10" db="EMBL/GenBank/DDBJ databases">
        <authorList>
            <person name="Varghese N."/>
            <person name="Submissions S."/>
        </authorList>
    </citation>
    <scope>NUCLEOTIDE SEQUENCE [LARGE SCALE GENOMIC DNA]</scope>
    <source>
        <strain evidence="4">CGMCC 4.7042</strain>
    </source>
</reference>
<dbReference type="EMBL" id="FNHI01000009">
    <property type="protein sequence ID" value="SDM52399.1"/>
    <property type="molecule type" value="Genomic_DNA"/>
</dbReference>
<dbReference type="Gene3D" id="3.30.565.10">
    <property type="entry name" value="Histidine kinase-like ATPase, C-terminal domain"/>
    <property type="match status" value="1"/>
</dbReference>
<dbReference type="PANTHER" id="PTHR35526">
    <property type="entry name" value="ANTI-SIGMA-F FACTOR RSBW-RELATED"/>
    <property type="match status" value="1"/>
</dbReference>
<evidence type="ECO:0000313" key="4">
    <source>
        <dbReference type="Proteomes" id="UP000199063"/>
    </source>
</evidence>
<dbReference type="Proteomes" id="UP000199063">
    <property type="component" value="Unassembled WGS sequence"/>
</dbReference>
<evidence type="ECO:0000256" key="1">
    <source>
        <dbReference type="ARBA" id="ARBA00022527"/>
    </source>
</evidence>